<reference evidence="1 2" key="1">
    <citation type="journal article" date="2015" name="Mol. Plant Microbe Interact.">
        <title>Comparative Genomic Analysis of Pseudomonas chlororaphis PCL1606 Reveals New Insight into Antifungal Compounds Involved in Biocontrol.</title>
        <authorList>
            <person name="Calderon C.E."/>
            <person name="Ramos C."/>
            <person name="de Vicente A."/>
            <person name="Cazorla F.M."/>
        </authorList>
    </citation>
    <scope>NUCLEOTIDE SEQUENCE [LARGE SCALE GENOMIC DNA]</scope>
    <source>
        <strain evidence="1 2">PCL1606</strain>
    </source>
</reference>
<accession>A0A0D5XT46</accession>
<evidence type="ECO:0000313" key="1">
    <source>
        <dbReference type="EMBL" id="AKA21907.1"/>
    </source>
</evidence>
<dbReference type="Proteomes" id="UP000032748">
    <property type="component" value="Chromosome"/>
</dbReference>
<proteinExistence type="predicted"/>
<dbReference type="KEGG" id="pcz:PCL1606_04520"/>
<name>A0A0D5XT46_9PSED</name>
<dbReference type="PATRIC" id="fig|587753.10.peg.452"/>
<dbReference type="EMBL" id="CP011110">
    <property type="protein sequence ID" value="AKA21907.1"/>
    <property type="molecule type" value="Genomic_DNA"/>
</dbReference>
<protein>
    <submittedName>
        <fullName evidence="1">Uncharacterized protein</fullName>
    </submittedName>
</protein>
<evidence type="ECO:0000313" key="2">
    <source>
        <dbReference type="Proteomes" id="UP000032748"/>
    </source>
</evidence>
<dbReference type="AlphaFoldDB" id="A0A0D5XT46"/>
<gene>
    <name evidence="1" type="ORF">PCL1606_04520</name>
</gene>
<organism evidence="1 2">
    <name type="scientific">Pseudomonas chlororaphis</name>
    <dbReference type="NCBI Taxonomy" id="587753"/>
    <lineage>
        <taxon>Bacteria</taxon>
        <taxon>Pseudomonadati</taxon>
        <taxon>Pseudomonadota</taxon>
        <taxon>Gammaproteobacteria</taxon>
        <taxon>Pseudomonadales</taxon>
        <taxon>Pseudomonadaceae</taxon>
        <taxon>Pseudomonas</taxon>
    </lineage>
</organism>
<sequence length="48" mass="5536">MPTNAVAPGPAILAVFSRSRGTKSAEKSCKRPHRHWMRPCLYWIRRTL</sequence>